<dbReference type="GO" id="GO:0005634">
    <property type="term" value="C:nucleus"/>
    <property type="evidence" value="ECO:0007669"/>
    <property type="project" value="TreeGrafter"/>
</dbReference>
<feature type="compositionally biased region" description="Low complexity" evidence="2">
    <location>
        <begin position="239"/>
        <end position="256"/>
    </location>
</feature>
<dbReference type="Pfam" id="PF03959">
    <property type="entry name" value="FSH1"/>
    <property type="match status" value="1"/>
</dbReference>
<feature type="region of interest" description="Disordered" evidence="2">
    <location>
        <begin position="234"/>
        <end position="256"/>
    </location>
</feature>
<accession>A0A0C3QXT8</accession>
<name>A0A0C3QXT8_9AGAM</name>
<dbReference type="HOGENOM" id="CLU_051938_2_1_1"/>
<dbReference type="OrthoDB" id="2094269at2759"/>
<dbReference type="Gene3D" id="3.40.50.1820">
    <property type="entry name" value="alpha/beta hydrolase"/>
    <property type="match status" value="1"/>
</dbReference>
<dbReference type="InterPro" id="IPR029058">
    <property type="entry name" value="AB_hydrolase_fold"/>
</dbReference>
<keyword evidence="5" id="KW-1185">Reference proteome</keyword>
<reference evidence="4 5" key="1">
    <citation type="submission" date="2014-04" db="EMBL/GenBank/DDBJ databases">
        <authorList>
            <consortium name="DOE Joint Genome Institute"/>
            <person name="Kuo A."/>
            <person name="Girlanda M."/>
            <person name="Perotto S."/>
            <person name="Kohler A."/>
            <person name="Nagy L.G."/>
            <person name="Floudas D."/>
            <person name="Copeland A."/>
            <person name="Barry K.W."/>
            <person name="Cichocki N."/>
            <person name="Veneault-Fourrey C."/>
            <person name="LaButti K."/>
            <person name="Lindquist E.A."/>
            <person name="Lipzen A."/>
            <person name="Lundell T."/>
            <person name="Morin E."/>
            <person name="Murat C."/>
            <person name="Sun H."/>
            <person name="Tunlid A."/>
            <person name="Henrissat B."/>
            <person name="Grigoriev I.V."/>
            <person name="Hibbett D.S."/>
            <person name="Martin F."/>
            <person name="Nordberg H.P."/>
            <person name="Cantor M.N."/>
            <person name="Hua S.X."/>
        </authorList>
    </citation>
    <scope>NUCLEOTIDE SEQUENCE [LARGE SCALE GENOMIC DNA]</scope>
    <source>
        <strain evidence="4 5">MUT 4182</strain>
    </source>
</reference>
<organism evidence="4 5">
    <name type="scientific">Tulasnella calospora MUT 4182</name>
    <dbReference type="NCBI Taxonomy" id="1051891"/>
    <lineage>
        <taxon>Eukaryota</taxon>
        <taxon>Fungi</taxon>
        <taxon>Dikarya</taxon>
        <taxon>Basidiomycota</taxon>
        <taxon>Agaricomycotina</taxon>
        <taxon>Agaricomycetes</taxon>
        <taxon>Cantharellales</taxon>
        <taxon>Tulasnellaceae</taxon>
        <taxon>Tulasnella</taxon>
    </lineage>
</organism>
<protein>
    <recommendedName>
        <fullName evidence="3">Serine hydrolase domain-containing protein</fullName>
    </recommendedName>
</protein>
<dbReference type="PANTHER" id="PTHR48070:SF6">
    <property type="entry name" value="ESTERASE OVCA2"/>
    <property type="match status" value="1"/>
</dbReference>
<proteinExistence type="predicted"/>
<gene>
    <name evidence="4" type="ORF">M407DRAFT_240821</name>
</gene>
<dbReference type="PANTHER" id="PTHR48070">
    <property type="entry name" value="ESTERASE OVCA2"/>
    <property type="match status" value="1"/>
</dbReference>
<dbReference type="InterPro" id="IPR005645">
    <property type="entry name" value="FSH-like_dom"/>
</dbReference>
<dbReference type="InterPro" id="IPR050593">
    <property type="entry name" value="LovG"/>
</dbReference>
<keyword evidence="1" id="KW-0378">Hydrolase</keyword>
<feature type="domain" description="Serine hydrolase" evidence="3">
    <location>
        <begin position="2"/>
        <end position="218"/>
    </location>
</feature>
<dbReference type="STRING" id="1051891.A0A0C3QXT8"/>
<evidence type="ECO:0000313" key="5">
    <source>
        <dbReference type="Proteomes" id="UP000054248"/>
    </source>
</evidence>
<dbReference type="GO" id="GO:0016787">
    <property type="term" value="F:hydrolase activity"/>
    <property type="evidence" value="ECO:0007669"/>
    <property type="project" value="UniProtKB-KW"/>
</dbReference>
<dbReference type="EMBL" id="KN822945">
    <property type="protein sequence ID" value="KIO33929.1"/>
    <property type="molecule type" value="Genomic_DNA"/>
</dbReference>
<dbReference type="SUPFAM" id="SSF53474">
    <property type="entry name" value="alpha/beta-Hydrolases"/>
    <property type="match status" value="1"/>
</dbReference>
<reference evidence="5" key="2">
    <citation type="submission" date="2015-01" db="EMBL/GenBank/DDBJ databases">
        <title>Evolutionary Origins and Diversification of the Mycorrhizal Mutualists.</title>
        <authorList>
            <consortium name="DOE Joint Genome Institute"/>
            <consortium name="Mycorrhizal Genomics Consortium"/>
            <person name="Kohler A."/>
            <person name="Kuo A."/>
            <person name="Nagy L.G."/>
            <person name="Floudas D."/>
            <person name="Copeland A."/>
            <person name="Barry K.W."/>
            <person name="Cichocki N."/>
            <person name="Veneault-Fourrey C."/>
            <person name="LaButti K."/>
            <person name="Lindquist E.A."/>
            <person name="Lipzen A."/>
            <person name="Lundell T."/>
            <person name="Morin E."/>
            <person name="Murat C."/>
            <person name="Riley R."/>
            <person name="Ohm R."/>
            <person name="Sun H."/>
            <person name="Tunlid A."/>
            <person name="Henrissat B."/>
            <person name="Grigoriev I.V."/>
            <person name="Hibbett D.S."/>
            <person name="Martin F."/>
        </authorList>
    </citation>
    <scope>NUCLEOTIDE SEQUENCE [LARGE SCALE GENOMIC DNA]</scope>
    <source>
        <strain evidence="5">MUT 4182</strain>
    </source>
</reference>
<dbReference type="AlphaFoldDB" id="A0A0C3QXT8"/>
<evidence type="ECO:0000256" key="1">
    <source>
        <dbReference type="ARBA" id="ARBA00022801"/>
    </source>
</evidence>
<evidence type="ECO:0000313" key="4">
    <source>
        <dbReference type="EMBL" id="KIO33929.1"/>
    </source>
</evidence>
<dbReference type="GO" id="GO:0005737">
    <property type="term" value="C:cytoplasm"/>
    <property type="evidence" value="ECO:0007669"/>
    <property type="project" value="TreeGrafter"/>
</dbReference>
<dbReference type="Proteomes" id="UP000054248">
    <property type="component" value="Unassembled WGS sequence"/>
</dbReference>
<evidence type="ECO:0000259" key="3">
    <source>
        <dbReference type="Pfam" id="PF03959"/>
    </source>
</evidence>
<evidence type="ECO:0000256" key="2">
    <source>
        <dbReference type="SAM" id="MobiDB-lite"/>
    </source>
</evidence>
<sequence>MLKILALHGYTGNGLLFRRKLSAIRKQCGPDVEFYWADGPMILAPADMQGFQSETTTAQLKKASETDPELTPRAWWRANEDKTVYWGTDESVEYVKKLMVEQQFDGVFGFSQGAAFAGLLCAMLERPHLYPQILIDGEPPQPPFKFGIFAGGFKPLPASLAAVFSEGPITTPTLHVIGKNDVIVYAPRSQMLIEVCENPRVEQHDGGHFVPSAAPWRNFFRDYIKSFDPASTTSHESIVSPSTPASTPAPSVASVL</sequence>